<dbReference type="InParanoid" id="A0A1Y2M3U3"/>
<proteinExistence type="predicted"/>
<evidence type="ECO:0000313" key="1">
    <source>
        <dbReference type="EMBL" id="OSS50733.1"/>
    </source>
</evidence>
<dbReference type="AlphaFoldDB" id="A0A1Y2M3U3"/>
<accession>A0A1Y2M3U3</accession>
<sequence length="500" mass="53686">MRSLSPQSPSAPPVWVPDRFDAPLRRLSLACLLACLLAHSLTHSLGVSGRLLQKRGELQLHSHQRPPRRVHSRGYCTTTAATAIPHPPPHPTLTHKANGHVTLRRGLLPLLLLPRHVLQKRLPRLNGPLEEVHMGIRQLAEGILELCRLDALKVGDLLDGVLVEGLGGLLAVLDLAGEAVDLDLELADAAAAGLVVVDAAEVLDLAAQEARGAQAGAVLRGEAVAVGGRLGQVLGEGLEVELLGLTHAQQVAQREDVGVHVAQRGQVVLVRVLLDGLEALRGGRRRGRERRQRALHGGLERRQLLALRGEVGVVLLEVGLAAGHADGDLLHVGQVLSELACALADFDEALVRLVHLGEGVDEALGDGVHEAAPRLRPACSSRRSPLHVLVPVRRLEEGDQQHGSPQHGMQRQSLQEAVQRVRAPLGEVRTEAVSTNVLHLVLVGQRRDGALRVLFCELLPQEDKVGEAAADGEVGLLERLVVRLDLCEQSRAEQTVSLVF</sequence>
<dbReference type="Proteomes" id="UP000193240">
    <property type="component" value="Unassembled WGS sequence"/>
</dbReference>
<organism evidence="1 2">
    <name type="scientific">Epicoccum nigrum</name>
    <name type="common">Soil fungus</name>
    <name type="synonym">Epicoccum purpurascens</name>
    <dbReference type="NCBI Taxonomy" id="105696"/>
    <lineage>
        <taxon>Eukaryota</taxon>
        <taxon>Fungi</taxon>
        <taxon>Dikarya</taxon>
        <taxon>Ascomycota</taxon>
        <taxon>Pezizomycotina</taxon>
        <taxon>Dothideomycetes</taxon>
        <taxon>Pleosporomycetidae</taxon>
        <taxon>Pleosporales</taxon>
        <taxon>Pleosporineae</taxon>
        <taxon>Didymellaceae</taxon>
        <taxon>Epicoccum</taxon>
    </lineage>
</organism>
<reference evidence="1 2" key="1">
    <citation type="journal article" date="2017" name="Genome Announc.">
        <title>Genome sequence of the saprophytic ascomycete Epicoccum nigrum ICMP 19927 strain isolated from New Zealand.</title>
        <authorList>
            <person name="Fokin M."/>
            <person name="Fleetwood D."/>
            <person name="Weir B.S."/>
            <person name="Villas-Boas S.G."/>
        </authorList>
    </citation>
    <scope>NUCLEOTIDE SEQUENCE [LARGE SCALE GENOMIC DNA]</scope>
    <source>
        <strain evidence="1 2">ICMP 19927</strain>
    </source>
</reference>
<gene>
    <name evidence="1" type="ORF">B5807_04080</name>
</gene>
<evidence type="ECO:0000313" key="2">
    <source>
        <dbReference type="Proteomes" id="UP000193240"/>
    </source>
</evidence>
<protein>
    <submittedName>
        <fullName evidence="1">Uncharacterized protein</fullName>
    </submittedName>
</protein>
<name>A0A1Y2M3U3_EPING</name>
<keyword evidence="2" id="KW-1185">Reference proteome</keyword>
<dbReference type="EMBL" id="KZ107841">
    <property type="protein sequence ID" value="OSS50733.1"/>
    <property type="molecule type" value="Genomic_DNA"/>
</dbReference>